<protein>
    <submittedName>
        <fullName evidence="4">SDR family oxidoreductase</fullName>
        <ecNumber evidence="4">1.-.-.-</ecNumber>
    </submittedName>
</protein>
<dbReference type="Gene3D" id="3.40.50.720">
    <property type="entry name" value="NAD(P)-binding Rossmann-like Domain"/>
    <property type="match status" value="1"/>
</dbReference>
<evidence type="ECO:0000313" key="4">
    <source>
        <dbReference type="EMBL" id="MDG4717883.1"/>
    </source>
</evidence>
<dbReference type="Pfam" id="PF00106">
    <property type="entry name" value="adh_short"/>
    <property type="match status" value="1"/>
</dbReference>
<dbReference type="GO" id="GO:0016491">
    <property type="term" value="F:oxidoreductase activity"/>
    <property type="evidence" value="ECO:0007669"/>
    <property type="project" value="UniProtKB-KW"/>
</dbReference>
<dbReference type="InterPro" id="IPR002347">
    <property type="entry name" value="SDR_fam"/>
</dbReference>
<dbReference type="EC" id="1.-.-.-" evidence="4"/>
<evidence type="ECO:0000256" key="1">
    <source>
        <dbReference type="ARBA" id="ARBA00006484"/>
    </source>
</evidence>
<evidence type="ECO:0000313" key="5">
    <source>
        <dbReference type="Proteomes" id="UP001529180"/>
    </source>
</evidence>
<dbReference type="PIRSF" id="PIRSF000126">
    <property type="entry name" value="11-beta-HSD1"/>
    <property type="match status" value="1"/>
</dbReference>
<name>A0ABT6G758_9PROT</name>
<keyword evidence="2 4" id="KW-0560">Oxidoreductase</keyword>
<evidence type="ECO:0000256" key="2">
    <source>
        <dbReference type="ARBA" id="ARBA00023002"/>
    </source>
</evidence>
<comment type="similarity">
    <text evidence="1 3">Belongs to the short-chain dehydrogenases/reductases (SDR) family.</text>
</comment>
<dbReference type="EMBL" id="JARSBO010000001">
    <property type="protein sequence ID" value="MDG4717883.1"/>
    <property type="molecule type" value="Genomic_DNA"/>
</dbReference>
<evidence type="ECO:0000256" key="3">
    <source>
        <dbReference type="RuleBase" id="RU000363"/>
    </source>
</evidence>
<dbReference type="PANTHER" id="PTHR42901">
    <property type="entry name" value="ALCOHOL DEHYDROGENASE"/>
    <property type="match status" value="1"/>
</dbReference>
<dbReference type="RefSeq" id="WP_258548035.1">
    <property type="nucleotide sequence ID" value="NZ_JARSBO010000001.1"/>
</dbReference>
<dbReference type="InterPro" id="IPR020904">
    <property type="entry name" value="Sc_DH/Rdtase_CS"/>
</dbReference>
<keyword evidence="5" id="KW-1185">Reference proteome</keyword>
<dbReference type="PANTHER" id="PTHR42901:SF1">
    <property type="entry name" value="ALCOHOL DEHYDROGENASE"/>
    <property type="match status" value="1"/>
</dbReference>
<reference evidence="4 5" key="1">
    <citation type="submission" date="2023-03" db="EMBL/GenBank/DDBJ databases">
        <title>Strain FZY0004 represents a novel species in the genus Thalassospira isolated from seawater.</title>
        <authorList>
            <person name="Fu Z.-Y."/>
        </authorList>
    </citation>
    <scope>NUCLEOTIDE SEQUENCE [LARGE SCALE GENOMIC DNA]</scope>
    <source>
        <strain evidence="4 5">FZY0004</strain>
    </source>
</reference>
<proteinExistence type="inferred from homology"/>
<dbReference type="SUPFAM" id="SSF51735">
    <property type="entry name" value="NAD(P)-binding Rossmann-fold domains"/>
    <property type="match status" value="1"/>
</dbReference>
<organism evidence="4 5">
    <name type="scientific">Thalassospira aquimaris</name>
    <dbReference type="NCBI Taxonomy" id="3037796"/>
    <lineage>
        <taxon>Bacteria</taxon>
        <taxon>Pseudomonadati</taxon>
        <taxon>Pseudomonadota</taxon>
        <taxon>Alphaproteobacteria</taxon>
        <taxon>Rhodospirillales</taxon>
        <taxon>Thalassospiraceae</taxon>
        <taxon>Thalassospira</taxon>
    </lineage>
</organism>
<gene>
    <name evidence="4" type="ORF">P7680_02685</name>
</gene>
<dbReference type="Proteomes" id="UP001529180">
    <property type="component" value="Unassembled WGS sequence"/>
</dbReference>
<dbReference type="PROSITE" id="PS00061">
    <property type="entry name" value="ADH_SHORT"/>
    <property type="match status" value="1"/>
</dbReference>
<dbReference type="CDD" id="cd05233">
    <property type="entry name" value="SDR_c"/>
    <property type="match status" value="1"/>
</dbReference>
<dbReference type="PRINTS" id="PR00081">
    <property type="entry name" value="GDHRDH"/>
</dbReference>
<dbReference type="PRINTS" id="PR00080">
    <property type="entry name" value="SDRFAMILY"/>
</dbReference>
<dbReference type="InterPro" id="IPR036291">
    <property type="entry name" value="NAD(P)-bd_dom_sf"/>
</dbReference>
<sequence length="296" mass="31667">MTFKTSQIKLIVILIETNFAEEFEMSDSSAAGTALITGASAGIGAIYADRLAKRGYDLVLVARNEDRLNAIAKSISEETGRYVHVLPADLSKKSDTAHVEHILKTDSSISVLVNNAGFGSVAPLLSADINRMEEMIGLNVTALTRLTYAAAPAFASRNEGTIINISSIVAIGPEILNGVYGATKAYVLALTQSLHHELADKGVRVQAVLPGATATEFWEISGMHHSNMPDEMVMRADVMVDAALAGLDQGEVVTIPPLQSGIDWDNFEASRKSLSQKFAHSTPGARYREKALTPAI</sequence>
<comment type="caution">
    <text evidence="4">The sequence shown here is derived from an EMBL/GenBank/DDBJ whole genome shotgun (WGS) entry which is preliminary data.</text>
</comment>
<accession>A0ABT6G758</accession>